<protein>
    <submittedName>
        <fullName evidence="2">Stage III sporulation protein AF</fullName>
    </submittedName>
</protein>
<accession>A0A942Z7X3</accession>
<keyword evidence="1" id="KW-0812">Transmembrane</keyword>
<keyword evidence="3" id="KW-1185">Reference proteome</keyword>
<sequence>MIEFLRQWIINIVILSIFIALLEAILPNNSFKGYIKMIGGFLMIIVLLNPFIKLLSNNISIDKEVFATMDKYSSMESSEMNISMTNEDQIENLYIDKLKNNIRSSIETNFNYIIDNINIELSDEKESYGEINGLSISISKKQETKVSNDEILVEEIRISKDENKDKQVENDSYKEIQNYIHDEYKIPLENISIMEN</sequence>
<evidence type="ECO:0000256" key="1">
    <source>
        <dbReference type="SAM" id="Phobius"/>
    </source>
</evidence>
<dbReference type="Proteomes" id="UP000724672">
    <property type="component" value="Unassembled WGS sequence"/>
</dbReference>
<gene>
    <name evidence="2" type="primary">spoIIIAF</name>
    <name evidence="2" type="ORF">GOQ27_16055</name>
</gene>
<feature type="transmembrane region" description="Helical" evidence="1">
    <location>
        <begin position="6"/>
        <end position="26"/>
    </location>
</feature>
<feature type="transmembrane region" description="Helical" evidence="1">
    <location>
        <begin position="33"/>
        <end position="52"/>
    </location>
</feature>
<dbReference type="Pfam" id="PF09581">
    <property type="entry name" value="Spore_III_AF"/>
    <property type="match status" value="1"/>
</dbReference>
<dbReference type="NCBIfam" id="TIGR02896">
    <property type="entry name" value="spore_III_AF"/>
    <property type="match status" value="1"/>
</dbReference>
<evidence type="ECO:0000313" key="3">
    <source>
        <dbReference type="Proteomes" id="UP000724672"/>
    </source>
</evidence>
<organism evidence="2 3">
    <name type="scientific">Anaeromonas frigoriresistens</name>
    <dbReference type="NCBI Taxonomy" id="2683708"/>
    <lineage>
        <taxon>Bacteria</taxon>
        <taxon>Bacillati</taxon>
        <taxon>Bacillota</taxon>
        <taxon>Tissierellia</taxon>
        <taxon>Tissierellales</taxon>
        <taxon>Thermohalobacteraceae</taxon>
        <taxon>Anaeromonas</taxon>
    </lineage>
</organism>
<comment type="caution">
    <text evidence="2">The sequence shown here is derived from an EMBL/GenBank/DDBJ whole genome shotgun (WGS) entry which is preliminary data.</text>
</comment>
<dbReference type="EMBL" id="WSFT01000053">
    <property type="protein sequence ID" value="MBS4539991.1"/>
    <property type="molecule type" value="Genomic_DNA"/>
</dbReference>
<proteinExistence type="predicted"/>
<keyword evidence="1" id="KW-0472">Membrane</keyword>
<dbReference type="RefSeq" id="WP_203367889.1">
    <property type="nucleotide sequence ID" value="NZ_WSFT01000053.1"/>
</dbReference>
<dbReference type="AlphaFoldDB" id="A0A942Z7X3"/>
<name>A0A942Z7X3_9FIRM</name>
<evidence type="ECO:0000313" key="2">
    <source>
        <dbReference type="EMBL" id="MBS4539991.1"/>
    </source>
</evidence>
<reference evidence="2" key="1">
    <citation type="submission" date="2019-12" db="EMBL/GenBank/DDBJ databases">
        <title>Clostridiaceae gen. nov. sp. nov., isolated from sediment in Xinjiang, China.</title>
        <authorList>
            <person name="Zhang R."/>
        </authorList>
    </citation>
    <scope>NUCLEOTIDE SEQUENCE</scope>
    <source>
        <strain evidence="2">D2Q-11</strain>
    </source>
</reference>
<keyword evidence="1" id="KW-1133">Transmembrane helix</keyword>
<dbReference type="InterPro" id="IPR014245">
    <property type="entry name" value="Spore_III_AF"/>
</dbReference>